<dbReference type="InterPro" id="IPR054437">
    <property type="entry name" value="PspA-assoc_dom"/>
</dbReference>
<evidence type="ECO:0000313" key="3">
    <source>
        <dbReference type="Proteomes" id="UP000630594"/>
    </source>
</evidence>
<comment type="caution">
    <text evidence="2">The sequence shown here is derived from an EMBL/GenBank/DDBJ whole genome shotgun (WGS) entry which is preliminary data.</text>
</comment>
<dbReference type="Proteomes" id="UP000630594">
    <property type="component" value="Unassembled WGS sequence"/>
</dbReference>
<organism evidence="2 3">
    <name type="scientific">Nocardioides daphniae</name>
    <dbReference type="NCBI Taxonomy" id="402297"/>
    <lineage>
        <taxon>Bacteria</taxon>
        <taxon>Bacillati</taxon>
        <taxon>Actinomycetota</taxon>
        <taxon>Actinomycetes</taxon>
        <taxon>Propionibacteriales</taxon>
        <taxon>Nocardioidaceae</taxon>
        <taxon>Nocardioides</taxon>
    </lineage>
</organism>
<protein>
    <recommendedName>
        <fullName evidence="1">PspA-associated domain-containing protein</fullName>
    </recommendedName>
</protein>
<reference evidence="3" key="1">
    <citation type="journal article" date="2019" name="Int. J. Syst. Evol. Microbiol.">
        <title>The Global Catalogue of Microorganisms (GCM) 10K type strain sequencing project: providing services to taxonomists for standard genome sequencing and annotation.</title>
        <authorList>
            <consortium name="The Broad Institute Genomics Platform"/>
            <consortium name="The Broad Institute Genome Sequencing Center for Infectious Disease"/>
            <person name="Wu L."/>
            <person name="Ma J."/>
        </authorList>
    </citation>
    <scope>NUCLEOTIDE SEQUENCE [LARGE SCALE GENOMIC DNA]</scope>
    <source>
        <strain evidence="3">CCM 7403</strain>
    </source>
</reference>
<gene>
    <name evidence="2" type="ORF">GCM10007231_16410</name>
</gene>
<name>A0ABQ1Q8C9_9ACTN</name>
<sequence>MIIRILGEGQYDVPESALDELNELDGVVDSAVRAGNEDAFADALRALLDGVRRVGTPHEVESLDSSDLILPMADASLAEVQDLLADDGLIPG</sequence>
<keyword evidence="3" id="KW-1185">Reference proteome</keyword>
<dbReference type="Pfam" id="PF22743">
    <property type="entry name" value="PspAA"/>
    <property type="match status" value="1"/>
</dbReference>
<proteinExistence type="predicted"/>
<dbReference type="EMBL" id="BMCK01000002">
    <property type="protein sequence ID" value="GGD18050.1"/>
    <property type="molecule type" value="Genomic_DNA"/>
</dbReference>
<evidence type="ECO:0000259" key="1">
    <source>
        <dbReference type="Pfam" id="PF22743"/>
    </source>
</evidence>
<feature type="domain" description="PspA-associated" evidence="1">
    <location>
        <begin position="1"/>
        <end position="92"/>
    </location>
</feature>
<evidence type="ECO:0000313" key="2">
    <source>
        <dbReference type="EMBL" id="GGD18050.1"/>
    </source>
</evidence>
<accession>A0ABQ1Q8C9</accession>
<dbReference type="RefSeq" id="WP_188421408.1">
    <property type="nucleotide sequence ID" value="NZ_BMCK01000002.1"/>
</dbReference>